<feature type="transmembrane region" description="Helical" evidence="2">
    <location>
        <begin position="102"/>
        <end position="123"/>
    </location>
</feature>
<feature type="non-terminal residue" evidence="3">
    <location>
        <position position="1"/>
    </location>
</feature>
<evidence type="ECO:0000313" key="3">
    <source>
        <dbReference type="EMBL" id="KAK7795106.1"/>
    </source>
</evidence>
<organism evidence="3 4">
    <name type="scientific">Myodes glareolus</name>
    <name type="common">Bank vole</name>
    <name type="synonym">Clethrionomys glareolus</name>
    <dbReference type="NCBI Taxonomy" id="447135"/>
    <lineage>
        <taxon>Eukaryota</taxon>
        <taxon>Metazoa</taxon>
        <taxon>Chordata</taxon>
        <taxon>Craniata</taxon>
        <taxon>Vertebrata</taxon>
        <taxon>Euteleostomi</taxon>
        <taxon>Mammalia</taxon>
        <taxon>Eutheria</taxon>
        <taxon>Euarchontoglires</taxon>
        <taxon>Glires</taxon>
        <taxon>Rodentia</taxon>
        <taxon>Myomorpha</taxon>
        <taxon>Muroidea</taxon>
        <taxon>Cricetidae</taxon>
        <taxon>Arvicolinae</taxon>
        <taxon>Myodes</taxon>
    </lineage>
</organism>
<keyword evidence="2" id="KW-0812">Transmembrane</keyword>
<dbReference type="AlphaFoldDB" id="A0AAW0GZM0"/>
<evidence type="ECO:0000313" key="4">
    <source>
        <dbReference type="Proteomes" id="UP001488838"/>
    </source>
</evidence>
<evidence type="ECO:0000256" key="1">
    <source>
        <dbReference type="ARBA" id="ARBA00005964"/>
    </source>
</evidence>
<comment type="caution">
    <text evidence="3">The sequence shown here is derived from an EMBL/GenBank/DDBJ whole genome shotgun (WGS) entry which is preliminary data.</text>
</comment>
<evidence type="ECO:0000256" key="2">
    <source>
        <dbReference type="SAM" id="Phobius"/>
    </source>
</evidence>
<keyword evidence="2" id="KW-1133">Transmembrane helix</keyword>
<keyword evidence="4" id="KW-1185">Reference proteome</keyword>
<dbReference type="InterPro" id="IPR051093">
    <property type="entry name" value="Neuroligin/BSAL"/>
</dbReference>
<sequence>NTKQPVLQDTKFIHTCQKQFEAYTPWEQPYLHIGLRLRVCEHYRATKVTFWLELMPHLHGTATAAPATEPARPAKPQPVMRRPAVMAAVVGHRGHAHGSRCVTIAVGASLLFLNVLAFTVLYYKKDKRRHEAHHWQHMQRAVHMQHGVRDATVAGGIRMACPPNFALTLRNAPDDIPRVTPSIVTMMGAAIGGSSGALHAFNDFAGGCGGGNGQNLPHKHSTTQV</sequence>
<dbReference type="EMBL" id="JBBHLL010003449">
    <property type="protein sequence ID" value="KAK7795106.1"/>
    <property type="molecule type" value="Genomic_DNA"/>
</dbReference>
<dbReference type="Proteomes" id="UP001488838">
    <property type="component" value="Unassembled WGS sequence"/>
</dbReference>
<protein>
    <submittedName>
        <fullName evidence="3">Uncharacterized protein</fullName>
    </submittedName>
</protein>
<reference evidence="3 4" key="1">
    <citation type="journal article" date="2023" name="bioRxiv">
        <title>Conserved and derived expression patterns and positive selection on dental genes reveal complex evolutionary context of ever-growing rodent molars.</title>
        <authorList>
            <person name="Calamari Z.T."/>
            <person name="Song A."/>
            <person name="Cohen E."/>
            <person name="Akter M."/>
            <person name="Roy R.D."/>
            <person name="Hallikas O."/>
            <person name="Christensen M.M."/>
            <person name="Li P."/>
            <person name="Marangoni P."/>
            <person name="Jernvall J."/>
            <person name="Klein O.D."/>
        </authorList>
    </citation>
    <scope>NUCLEOTIDE SEQUENCE [LARGE SCALE GENOMIC DNA]</scope>
    <source>
        <strain evidence="3">V071</strain>
    </source>
</reference>
<name>A0AAW0GZM0_MYOGA</name>
<keyword evidence="2" id="KW-0472">Membrane</keyword>
<dbReference type="PANTHER" id="PTHR43903">
    <property type="entry name" value="NEUROLIGIN"/>
    <property type="match status" value="1"/>
</dbReference>
<comment type="similarity">
    <text evidence="1">Belongs to the type-B carboxylesterase/lipase family.</text>
</comment>
<gene>
    <name evidence="3" type="ORF">U0070_018090</name>
</gene>
<accession>A0AAW0GZM0</accession>
<proteinExistence type="inferred from homology"/>